<dbReference type="Pfam" id="PF06418">
    <property type="entry name" value="CTP_synth_N"/>
    <property type="match status" value="1"/>
</dbReference>
<dbReference type="EMBL" id="RDQH01000331">
    <property type="protein sequence ID" value="RXH98507.1"/>
    <property type="molecule type" value="Genomic_DNA"/>
</dbReference>
<gene>
    <name evidence="2" type="ORF">DVH24_010832</name>
</gene>
<name>A0A498JUA0_MALDO</name>
<dbReference type="GO" id="GO:0006221">
    <property type="term" value="P:pyrimidine nucleotide biosynthetic process"/>
    <property type="evidence" value="ECO:0007669"/>
    <property type="project" value="InterPro"/>
</dbReference>
<evidence type="ECO:0000259" key="1">
    <source>
        <dbReference type="Pfam" id="PF06418"/>
    </source>
</evidence>
<dbReference type="AlphaFoldDB" id="A0A498JUA0"/>
<dbReference type="GO" id="GO:0003883">
    <property type="term" value="F:CTP synthase activity"/>
    <property type="evidence" value="ECO:0007669"/>
    <property type="project" value="InterPro"/>
</dbReference>
<comment type="caution">
    <text evidence="2">The sequence shown here is derived from an EMBL/GenBank/DDBJ whole genome shotgun (WGS) entry which is preliminary data.</text>
</comment>
<dbReference type="SUPFAM" id="SSF52540">
    <property type="entry name" value="P-loop containing nucleoside triphosphate hydrolases"/>
    <property type="match status" value="1"/>
</dbReference>
<accession>A0A498JUA0</accession>
<dbReference type="Gene3D" id="3.40.50.300">
    <property type="entry name" value="P-loop containing nucleotide triphosphate hydrolases"/>
    <property type="match status" value="1"/>
</dbReference>
<dbReference type="InterPro" id="IPR027417">
    <property type="entry name" value="P-loop_NTPase"/>
</dbReference>
<dbReference type="Proteomes" id="UP000290289">
    <property type="component" value="Chromosome 5"/>
</dbReference>
<evidence type="ECO:0000313" key="2">
    <source>
        <dbReference type="EMBL" id="RXH98507.1"/>
    </source>
</evidence>
<proteinExistence type="predicted"/>
<reference evidence="2 3" key="1">
    <citation type="submission" date="2018-10" db="EMBL/GenBank/DDBJ databases">
        <title>A high-quality apple genome assembly.</title>
        <authorList>
            <person name="Hu J."/>
        </authorList>
    </citation>
    <scope>NUCLEOTIDE SEQUENCE [LARGE SCALE GENOMIC DNA]</scope>
    <source>
        <strain evidence="3">cv. HFTH1</strain>
        <tissue evidence="2">Young leaf</tissue>
    </source>
</reference>
<dbReference type="InterPro" id="IPR017456">
    <property type="entry name" value="CTP_synthase_N"/>
</dbReference>
<organism evidence="2 3">
    <name type="scientific">Malus domestica</name>
    <name type="common">Apple</name>
    <name type="synonym">Pyrus malus</name>
    <dbReference type="NCBI Taxonomy" id="3750"/>
    <lineage>
        <taxon>Eukaryota</taxon>
        <taxon>Viridiplantae</taxon>
        <taxon>Streptophyta</taxon>
        <taxon>Embryophyta</taxon>
        <taxon>Tracheophyta</taxon>
        <taxon>Spermatophyta</taxon>
        <taxon>Magnoliopsida</taxon>
        <taxon>eudicotyledons</taxon>
        <taxon>Gunneridae</taxon>
        <taxon>Pentapetalae</taxon>
        <taxon>rosids</taxon>
        <taxon>fabids</taxon>
        <taxon>Rosales</taxon>
        <taxon>Rosaceae</taxon>
        <taxon>Amygdaloideae</taxon>
        <taxon>Maleae</taxon>
        <taxon>Malus</taxon>
    </lineage>
</organism>
<keyword evidence="3" id="KW-1185">Reference proteome</keyword>
<feature type="domain" description="CTP synthase N-terminal" evidence="1">
    <location>
        <begin position="85"/>
        <end position="114"/>
    </location>
</feature>
<sequence>MHTFPEDELRRVCCCGYTNLFEFEPSVVSVYAVQCMYGVGCDIIIPLSFVCVPDGSYLIGSMSHSPRHCKAQGYYSDSGYVGTAIVDLDLGNYEHFLDVTLTRDNNMTTGKIYQGGRHHQLLESLTQVLRDFRSYFSVKMKSPYQCTQNYYSLSVVSRLSDPWVDNCCSIEASCAAHPTADVLINFASYRRAVIIL</sequence>
<dbReference type="STRING" id="3750.A0A498JUA0"/>
<protein>
    <recommendedName>
        <fullName evidence="1">CTP synthase N-terminal domain-containing protein</fullName>
    </recommendedName>
</protein>
<evidence type="ECO:0000313" key="3">
    <source>
        <dbReference type="Proteomes" id="UP000290289"/>
    </source>
</evidence>